<evidence type="ECO:0000313" key="3">
    <source>
        <dbReference type="EMBL" id="UOE18053.1"/>
    </source>
</evidence>
<dbReference type="RefSeq" id="WP_068688549.1">
    <property type="nucleotide sequence ID" value="NZ_CP063196.1"/>
</dbReference>
<evidence type="ECO:0008006" key="5">
    <source>
        <dbReference type="Google" id="ProtNLM"/>
    </source>
</evidence>
<feature type="compositionally biased region" description="Basic and acidic residues" evidence="1">
    <location>
        <begin position="201"/>
        <end position="213"/>
    </location>
</feature>
<feature type="region of interest" description="Disordered" evidence="1">
    <location>
        <begin position="168"/>
        <end position="223"/>
    </location>
</feature>
<keyword evidence="4" id="KW-1185">Reference proteome</keyword>
<organism evidence="3 4">
    <name type="scientific">Thermobifida halotolerans</name>
    <dbReference type="NCBI Taxonomy" id="483545"/>
    <lineage>
        <taxon>Bacteria</taxon>
        <taxon>Bacillati</taxon>
        <taxon>Actinomycetota</taxon>
        <taxon>Actinomycetes</taxon>
        <taxon>Streptosporangiales</taxon>
        <taxon>Nocardiopsidaceae</taxon>
        <taxon>Thermobifida</taxon>
    </lineage>
</organism>
<evidence type="ECO:0000313" key="4">
    <source>
        <dbReference type="Proteomes" id="UP000265719"/>
    </source>
</evidence>
<gene>
    <name evidence="3" type="ORF">NI17_014460</name>
</gene>
<feature type="signal peptide" evidence="2">
    <location>
        <begin position="1"/>
        <end position="23"/>
    </location>
</feature>
<name>A0AA97M2A1_9ACTN</name>
<keyword evidence="2" id="KW-0732">Signal</keyword>
<dbReference type="PROSITE" id="PS51257">
    <property type="entry name" value="PROKAR_LIPOPROTEIN"/>
    <property type="match status" value="1"/>
</dbReference>
<evidence type="ECO:0000256" key="1">
    <source>
        <dbReference type="SAM" id="MobiDB-lite"/>
    </source>
</evidence>
<dbReference type="Proteomes" id="UP000265719">
    <property type="component" value="Chromosome"/>
</dbReference>
<sequence>MRRIFGYAGASALVVLLAGCGQAVEGSGGAASQEEGAGGAPELPAGVREGAAAQGAAPELIYSVQLPGHALAEQSAGVYGEDGYQAAYTSGGDIVWLTVTRGTVTGEEDCVRLPTVNGGVAAADSAVTCEQDANGWYRTSGDRHEYVVVHGDHVVRLDADRDSVDRDALASAAAGAAPAQPTDGEEPTGGAVEAPGGPESPVERGDLPEHGDGAPDNSVGVGG</sequence>
<dbReference type="KEGG" id="thao:NI17_014460"/>
<reference evidence="3" key="1">
    <citation type="submission" date="2020-10" db="EMBL/GenBank/DDBJ databases">
        <title>De novo genome project of the cellulose decomposer Thermobifida halotolerans type strain.</title>
        <authorList>
            <person name="Nagy I."/>
            <person name="Horvath B."/>
            <person name="Kukolya J."/>
            <person name="Nagy I."/>
            <person name="Orsini M."/>
        </authorList>
    </citation>
    <scope>NUCLEOTIDE SEQUENCE</scope>
    <source>
        <strain evidence="3">DSM 44931</strain>
    </source>
</reference>
<dbReference type="AlphaFoldDB" id="A0AA97M2A1"/>
<proteinExistence type="predicted"/>
<accession>A0AA97M2A1</accession>
<feature type="chain" id="PRO_5041680690" description="Secreted protein" evidence="2">
    <location>
        <begin position="24"/>
        <end position="223"/>
    </location>
</feature>
<dbReference type="EMBL" id="CP063196">
    <property type="protein sequence ID" value="UOE18053.1"/>
    <property type="molecule type" value="Genomic_DNA"/>
</dbReference>
<evidence type="ECO:0000256" key="2">
    <source>
        <dbReference type="SAM" id="SignalP"/>
    </source>
</evidence>
<protein>
    <recommendedName>
        <fullName evidence="5">Secreted protein</fullName>
    </recommendedName>
</protein>